<reference evidence="2 3" key="1">
    <citation type="submission" date="2020-08" db="EMBL/GenBank/DDBJ databases">
        <title>Genomic Encyclopedia of Type Strains, Phase IV (KMG-IV): sequencing the most valuable type-strain genomes for metagenomic binning, comparative biology and taxonomic classification.</title>
        <authorList>
            <person name="Goeker M."/>
        </authorList>
    </citation>
    <scope>NUCLEOTIDE SEQUENCE [LARGE SCALE GENOMIC DNA]</scope>
    <source>
        <strain evidence="2 3">DSM 15867</strain>
    </source>
</reference>
<comment type="caution">
    <text evidence="2">The sequence shown here is derived from an EMBL/GenBank/DDBJ whole genome shotgun (WGS) entry which is preliminary data.</text>
</comment>
<evidence type="ECO:0000259" key="1">
    <source>
        <dbReference type="Pfam" id="PF21926"/>
    </source>
</evidence>
<accession>A0A7W7EZL7</accession>
<dbReference type="AlphaFoldDB" id="A0A7W7EZL7"/>
<evidence type="ECO:0000313" key="3">
    <source>
        <dbReference type="Proteomes" id="UP000574769"/>
    </source>
</evidence>
<dbReference type="EMBL" id="JACHNY010000020">
    <property type="protein sequence ID" value="MBB4619938.1"/>
    <property type="molecule type" value="Genomic_DNA"/>
</dbReference>
<keyword evidence="3" id="KW-1185">Reference proteome</keyword>
<evidence type="ECO:0000313" key="2">
    <source>
        <dbReference type="EMBL" id="MBB4619938.1"/>
    </source>
</evidence>
<dbReference type="InterPro" id="IPR016181">
    <property type="entry name" value="Acyl_CoA_acyltransferase"/>
</dbReference>
<organism evidence="2 3">
    <name type="scientific">Sphingomonas abaci</name>
    <dbReference type="NCBI Taxonomy" id="237611"/>
    <lineage>
        <taxon>Bacteria</taxon>
        <taxon>Pseudomonadati</taxon>
        <taxon>Pseudomonadota</taxon>
        <taxon>Alphaproteobacteria</taxon>
        <taxon>Sphingomonadales</taxon>
        <taxon>Sphingomonadaceae</taxon>
        <taxon>Sphingomonas</taxon>
    </lineage>
</organism>
<dbReference type="SUPFAM" id="SSF55729">
    <property type="entry name" value="Acyl-CoA N-acyltransferases (Nat)"/>
    <property type="match status" value="1"/>
</dbReference>
<feature type="domain" description="N-acyl amino acid synthase FeeM catalytic core" evidence="1">
    <location>
        <begin position="61"/>
        <end position="209"/>
    </location>
</feature>
<dbReference type="Gene3D" id="3.40.630.30">
    <property type="match status" value="1"/>
</dbReference>
<dbReference type="InterPro" id="IPR054597">
    <property type="entry name" value="FeeM_cat"/>
</dbReference>
<proteinExistence type="predicted"/>
<dbReference type="RefSeq" id="WP_184117057.1">
    <property type="nucleotide sequence ID" value="NZ_JACHNY010000020.1"/>
</dbReference>
<dbReference type="Proteomes" id="UP000574769">
    <property type="component" value="Unassembled WGS sequence"/>
</dbReference>
<gene>
    <name evidence="2" type="ORF">GGQ96_004098</name>
</gene>
<dbReference type="Pfam" id="PF21926">
    <property type="entry name" value="FeeM"/>
    <property type="match status" value="1"/>
</dbReference>
<sequence length="285" mass="31318">MHASFEAQNALHHRQSGLAAGSHIRSAESGGEVILPLAGVCGEQKLVSVRLANSDHQRSSACSLINKMYSWRGYGSSHKLPVRSTHSTFTASVDGDTIGTLTLAVDSAAGLAADGIFQDEIDQFRSRPGAKVCELTKLAFSSTMPSKPMLAALFHIVFIYGQRRHECTDLFIEVHPRHRRFYEMMLGFKRIGTVKTNVSVDAPAQLMWLKVSDIRNQIDEHAGQGDAASVRSLYPFFFLAQEEDGLFAQIKDVDFDIERASAQMPSGASTYDDTADMAYEVITVQ</sequence>
<name>A0A7W7EZL7_9SPHN</name>
<protein>
    <recommendedName>
        <fullName evidence="1">N-acyl amino acid synthase FeeM catalytic core domain-containing protein</fullName>
    </recommendedName>
</protein>